<dbReference type="GO" id="GO:0015628">
    <property type="term" value="P:protein secretion by the type II secretion system"/>
    <property type="evidence" value="ECO:0007669"/>
    <property type="project" value="InterPro"/>
</dbReference>
<dbReference type="Proteomes" id="UP000243297">
    <property type="component" value="Unassembled WGS sequence"/>
</dbReference>
<dbReference type="InterPro" id="IPR007690">
    <property type="entry name" value="T2SS_GspM"/>
</dbReference>
<protein>
    <submittedName>
        <fullName evidence="2">Type II secretion system (T2SS), protein M</fullName>
    </submittedName>
</protein>
<name>A0A1T4MJZ8_9FIRM</name>
<dbReference type="AlphaFoldDB" id="A0A1T4MJZ8"/>
<evidence type="ECO:0000256" key="1">
    <source>
        <dbReference type="SAM" id="Phobius"/>
    </source>
</evidence>
<keyword evidence="1" id="KW-0472">Membrane</keyword>
<keyword evidence="1" id="KW-1133">Transmembrane helix</keyword>
<dbReference type="GO" id="GO:0015627">
    <property type="term" value="C:type II protein secretion system complex"/>
    <property type="evidence" value="ECO:0007669"/>
    <property type="project" value="InterPro"/>
</dbReference>
<proteinExistence type="predicted"/>
<evidence type="ECO:0000313" key="3">
    <source>
        <dbReference type="Proteomes" id="UP000243297"/>
    </source>
</evidence>
<reference evidence="3" key="1">
    <citation type="submission" date="2017-02" db="EMBL/GenBank/DDBJ databases">
        <authorList>
            <person name="Varghese N."/>
            <person name="Submissions S."/>
        </authorList>
    </citation>
    <scope>NUCLEOTIDE SEQUENCE [LARGE SCALE GENOMIC DNA]</scope>
    <source>
        <strain evidence="3">ATCC 25662</strain>
    </source>
</reference>
<dbReference type="EMBL" id="FUWY01000003">
    <property type="protein sequence ID" value="SJZ67312.1"/>
    <property type="molecule type" value="Genomic_DNA"/>
</dbReference>
<keyword evidence="1" id="KW-0812">Transmembrane</keyword>
<organism evidence="2 3">
    <name type="scientific">Anaerorhabdus furcosa</name>
    <dbReference type="NCBI Taxonomy" id="118967"/>
    <lineage>
        <taxon>Bacteria</taxon>
        <taxon>Bacillati</taxon>
        <taxon>Bacillota</taxon>
        <taxon>Erysipelotrichia</taxon>
        <taxon>Erysipelotrichales</taxon>
        <taxon>Erysipelotrichaceae</taxon>
        <taxon>Anaerorhabdus</taxon>
    </lineage>
</organism>
<dbReference type="RefSeq" id="WP_078711695.1">
    <property type="nucleotide sequence ID" value="NZ_FUWY01000003.1"/>
</dbReference>
<dbReference type="STRING" id="118967.SAMN02745191_1287"/>
<feature type="transmembrane region" description="Helical" evidence="1">
    <location>
        <begin position="9"/>
        <end position="32"/>
    </location>
</feature>
<keyword evidence="3" id="KW-1185">Reference proteome</keyword>
<dbReference type="Pfam" id="PF04612">
    <property type="entry name" value="T2SSM"/>
    <property type="match status" value="1"/>
</dbReference>
<sequence length="219" mass="24633">MNLTKREKLLLSVLGIVIVITVYAVFLLLPLYRQFTANQAELKSQKELHETMEITAARYGTNDKALADAKKAAEEKLNKMLPTQANDKLHDYLVTLAEESGLKVRTTTLIDTTIQMVYPEYPEEVEVDPEIPTTYTLKDALFAVNGIELPVATFPMIYDVYMEKNIMSIEVSGDNQQVSAFLESIIAQNKTMKTIGFSRDAKNNTYTITVSVYSTEGME</sequence>
<gene>
    <name evidence="2" type="ORF">SAMN02745191_1287</name>
</gene>
<accession>A0A1T4MJZ8</accession>
<evidence type="ECO:0000313" key="2">
    <source>
        <dbReference type="EMBL" id="SJZ67312.1"/>
    </source>
</evidence>